<reference evidence="1" key="1">
    <citation type="submission" date="2021-01" db="EMBL/GenBank/DDBJ databases">
        <title>Chromosome-level genome assembly of a human fungal pathogen reveals clustering of transcriptionally co-regulated genes.</title>
        <authorList>
            <person name="Voorhies M."/>
            <person name="Cohen S."/>
            <person name="Shea T.P."/>
            <person name="Petrus S."/>
            <person name="Munoz J.F."/>
            <person name="Poplawski S."/>
            <person name="Goldman W.E."/>
            <person name="Michael T."/>
            <person name="Cuomo C.A."/>
            <person name="Sil A."/>
            <person name="Beyhan S."/>
        </authorList>
    </citation>
    <scope>NUCLEOTIDE SEQUENCE</scope>
    <source>
        <strain evidence="1">WU24</strain>
    </source>
</reference>
<evidence type="ECO:0000313" key="1">
    <source>
        <dbReference type="EMBL" id="QSS60495.1"/>
    </source>
</evidence>
<dbReference type="AlphaFoldDB" id="A0A8A1M4E8"/>
<dbReference type="OrthoDB" id="10553596at2759"/>
<protein>
    <submittedName>
        <fullName evidence="1">Uncharacterized protein</fullName>
    </submittedName>
</protein>
<gene>
    <name evidence="1" type="ORF">I7I51_05295</name>
</gene>
<proteinExistence type="predicted"/>
<sequence length="127" mass="13904">MAVPPTHPRMQAGHPNEAQRWGARLNRAGGALSDRHLRLPHVSKAGAYDATHNGSNLLWGLNGRILQIPHGDGCHPSQQRRNIGHGCGRLGYGVEGFEINTVSYKARFWRESCNDTAIDAIATFPSK</sequence>
<name>A0A8A1M4E8_AJECA</name>
<dbReference type="Proteomes" id="UP000663671">
    <property type="component" value="Chromosome 4"/>
</dbReference>
<accession>A0A8A1M4E8</accession>
<dbReference type="EMBL" id="CP069110">
    <property type="protein sequence ID" value="QSS60495.1"/>
    <property type="molecule type" value="Genomic_DNA"/>
</dbReference>
<evidence type="ECO:0000313" key="2">
    <source>
        <dbReference type="Proteomes" id="UP000663671"/>
    </source>
</evidence>
<dbReference type="VEuPathDB" id="FungiDB:I7I51_05295"/>
<organism evidence="1 2">
    <name type="scientific">Ajellomyces capsulatus</name>
    <name type="common">Darling's disease fungus</name>
    <name type="synonym">Histoplasma capsulatum</name>
    <dbReference type="NCBI Taxonomy" id="5037"/>
    <lineage>
        <taxon>Eukaryota</taxon>
        <taxon>Fungi</taxon>
        <taxon>Dikarya</taxon>
        <taxon>Ascomycota</taxon>
        <taxon>Pezizomycotina</taxon>
        <taxon>Eurotiomycetes</taxon>
        <taxon>Eurotiomycetidae</taxon>
        <taxon>Onygenales</taxon>
        <taxon>Ajellomycetaceae</taxon>
        <taxon>Histoplasma</taxon>
    </lineage>
</organism>